<reference evidence="4" key="1">
    <citation type="submission" date="2024-06" db="EMBL/GenBank/DDBJ databases">
        <authorList>
            <consortium name="consrtm"/>
            <person name="Uemura M."/>
            <person name="Terahara T."/>
        </authorList>
    </citation>
    <scope>NUCLEOTIDE SEQUENCE</scope>
    <source>
        <strain evidence="4">KM77-8</strain>
    </source>
</reference>
<dbReference type="AlphaFoldDB" id="A0AAT9HLY5"/>
<feature type="transmembrane region" description="Helical" evidence="2">
    <location>
        <begin position="193"/>
        <end position="216"/>
    </location>
</feature>
<dbReference type="EMBL" id="AP035768">
    <property type="protein sequence ID" value="BFO18465.1"/>
    <property type="molecule type" value="Genomic_DNA"/>
</dbReference>
<keyword evidence="2" id="KW-1133">Transmembrane helix</keyword>
<feature type="transmembrane region" description="Helical" evidence="2">
    <location>
        <begin position="107"/>
        <end position="128"/>
    </location>
</feature>
<dbReference type="Pfam" id="PF20182">
    <property type="entry name" value="DUF6545"/>
    <property type="match status" value="1"/>
</dbReference>
<name>A0AAT9HLY5_9ACTN</name>
<dbReference type="InterPro" id="IPR046675">
    <property type="entry name" value="DUF6545"/>
</dbReference>
<keyword evidence="2" id="KW-0812">Transmembrane</keyword>
<feature type="transmembrane region" description="Helical" evidence="2">
    <location>
        <begin position="6"/>
        <end position="23"/>
    </location>
</feature>
<protein>
    <recommendedName>
        <fullName evidence="3">DUF6545 domain-containing protein</fullName>
    </recommendedName>
</protein>
<evidence type="ECO:0000259" key="3">
    <source>
        <dbReference type="Pfam" id="PF20182"/>
    </source>
</evidence>
<feature type="region of interest" description="Disordered" evidence="1">
    <location>
        <begin position="348"/>
        <end position="367"/>
    </location>
</feature>
<feature type="domain" description="DUF6545" evidence="3">
    <location>
        <begin position="273"/>
        <end position="373"/>
    </location>
</feature>
<sequence>MAESVLTTVNLVIFAVCFTVGFAKAAAARRDPDTALRITSSVLLCASGVYLLSAPAVYRLVGDRTGSPSLPSLLVSIGIVVCIAHAHALTLLWHPRRRSPGAMRHSVIVWGPVYGLAVTSMTVLFVAADLSGPARPLSFAVSYAHVPAACVFELVYLTAMVVGITATVRQCRGPDGVIALPARPDLADSLRQFAVAVGLDLAYVAFTAAAVLTAALRGPPRLAGRAGLGGQQHQRSDRQLRAGQARARRTGGRPDRPPCSGPAVAGRRGRRRQTPPRMNWWNPRYALADMIAEILDGTYRLSPWMDPAAGRAVRKLAAADPGCTELDVRALEAAAAIRVARPRHDAALRSGLPVPQGQGPLRADTPPTRERARQVQIAAHLSHPLVDQALRQVTGQAVDAPK</sequence>
<evidence type="ECO:0000256" key="2">
    <source>
        <dbReference type="SAM" id="Phobius"/>
    </source>
</evidence>
<accession>A0AAT9HLY5</accession>
<proteinExistence type="predicted"/>
<keyword evidence="2" id="KW-0472">Membrane</keyword>
<evidence type="ECO:0000313" key="4">
    <source>
        <dbReference type="EMBL" id="BFO18465.1"/>
    </source>
</evidence>
<organism evidence="4">
    <name type="scientific">Streptomyces haneummycinicus</name>
    <dbReference type="NCBI Taxonomy" id="3074435"/>
    <lineage>
        <taxon>Bacteria</taxon>
        <taxon>Bacillati</taxon>
        <taxon>Actinomycetota</taxon>
        <taxon>Actinomycetes</taxon>
        <taxon>Kitasatosporales</taxon>
        <taxon>Streptomycetaceae</taxon>
        <taxon>Streptomyces</taxon>
    </lineage>
</organism>
<gene>
    <name evidence="4" type="ORF">SHKM778_48530</name>
</gene>
<feature type="region of interest" description="Disordered" evidence="1">
    <location>
        <begin position="224"/>
        <end position="276"/>
    </location>
</feature>
<feature type="transmembrane region" description="Helical" evidence="2">
    <location>
        <begin position="73"/>
        <end position="95"/>
    </location>
</feature>
<evidence type="ECO:0000256" key="1">
    <source>
        <dbReference type="SAM" id="MobiDB-lite"/>
    </source>
</evidence>
<reference evidence="4" key="2">
    <citation type="submission" date="2024-07" db="EMBL/GenBank/DDBJ databases">
        <title>Streptomyces haneummycinica sp. nov., a new antibiotic-producing actinobacterium isolated from marine sediment.</title>
        <authorList>
            <person name="Uemura M."/>
            <person name="Hamada M."/>
            <person name="Hirano S."/>
            <person name="Kobayashi K."/>
            <person name="Ohshiro T."/>
            <person name="Kobayashi T."/>
            <person name="Terahara T."/>
        </authorList>
    </citation>
    <scope>NUCLEOTIDE SEQUENCE</scope>
    <source>
        <strain evidence="4">KM77-8</strain>
    </source>
</reference>
<feature type="transmembrane region" description="Helical" evidence="2">
    <location>
        <begin position="35"/>
        <end position="53"/>
    </location>
</feature>